<feature type="domain" description="Ner winged helix-turn-helix DNA-binding" evidence="6">
    <location>
        <begin position="17"/>
        <end position="83"/>
    </location>
</feature>
<evidence type="ECO:0000256" key="4">
    <source>
        <dbReference type="ARBA" id="ARBA00023163"/>
    </source>
</evidence>
<dbReference type="Pfam" id="PF13693">
    <property type="entry name" value="HTH_35"/>
    <property type="match status" value="1"/>
</dbReference>
<dbReference type="InterPro" id="IPR010982">
    <property type="entry name" value="Lambda_DNA-bd_dom_sf"/>
</dbReference>
<proteinExistence type="inferred from homology"/>
<evidence type="ECO:0000259" key="6">
    <source>
        <dbReference type="Pfam" id="PF13693"/>
    </source>
</evidence>
<dbReference type="AlphaFoldDB" id="A0A239JM89"/>
<accession>A0A239JM89</accession>
<protein>
    <submittedName>
        <fullName evidence="7">Transcriptional regulator, Nlp family</fullName>
    </submittedName>
</protein>
<comment type="similarity">
    <text evidence="1">Belongs to the ner transcriptional regulatory family.</text>
</comment>
<dbReference type="InterPro" id="IPR038722">
    <property type="entry name" value="Ner_HTH_dom"/>
</dbReference>
<evidence type="ECO:0000256" key="5">
    <source>
        <dbReference type="SAM" id="MobiDB-lite"/>
    </source>
</evidence>
<reference evidence="8" key="1">
    <citation type="submission" date="2017-06" db="EMBL/GenBank/DDBJ databases">
        <authorList>
            <person name="Varghese N."/>
            <person name="Submissions S."/>
        </authorList>
    </citation>
    <scope>NUCLEOTIDE SEQUENCE [LARGE SCALE GENOMIC DNA]</scope>
    <source>
        <strain evidence="8">CIP 108523</strain>
    </source>
</reference>
<evidence type="ECO:0000256" key="1">
    <source>
        <dbReference type="ARBA" id="ARBA00006157"/>
    </source>
</evidence>
<evidence type="ECO:0000313" key="7">
    <source>
        <dbReference type="EMBL" id="SNT06967.1"/>
    </source>
</evidence>
<keyword evidence="8" id="KW-1185">Reference proteome</keyword>
<dbReference type="RefSeq" id="WP_089361303.1">
    <property type="nucleotide sequence ID" value="NZ_FZOG01000009.1"/>
</dbReference>
<dbReference type="Gene3D" id="1.10.260.40">
    <property type="entry name" value="lambda repressor-like DNA-binding domains"/>
    <property type="match status" value="1"/>
</dbReference>
<organism evidence="7 8">
    <name type="scientific">Pseudomonas segetis</name>
    <dbReference type="NCBI Taxonomy" id="298908"/>
    <lineage>
        <taxon>Bacteria</taxon>
        <taxon>Pseudomonadati</taxon>
        <taxon>Pseudomonadota</taxon>
        <taxon>Gammaproteobacteria</taxon>
        <taxon>Pseudomonadales</taxon>
        <taxon>Pseudomonadaceae</taxon>
        <taxon>Pseudomonas</taxon>
    </lineage>
</organism>
<feature type="region of interest" description="Disordered" evidence="5">
    <location>
        <begin position="71"/>
        <end position="112"/>
    </location>
</feature>
<dbReference type="EMBL" id="FZOG01000009">
    <property type="protein sequence ID" value="SNT06967.1"/>
    <property type="molecule type" value="Genomic_DNA"/>
</dbReference>
<dbReference type="SUPFAM" id="SSF47413">
    <property type="entry name" value="lambda repressor-like DNA-binding domains"/>
    <property type="match status" value="1"/>
</dbReference>
<evidence type="ECO:0000256" key="3">
    <source>
        <dbReference type="ARBA" id="ARBA00023125"/>
    </source>
</evidence>
<evidence type="ECO:0000256" key="2">
    <source>
        <dbReference type="ARBA" id="ARBA00023015"/>
    </source>
</evidence>
<gene>
    <name evidence="7" type="ORF">SAMN05216255_4412</name>
</gene>
<keyword evidence="2" id="KW-0805">Transcription regulation</keyword>
<keyword evidence="3" id="KW-0238">DNA-binding</keyword>
<dbReference type="GO" id="GO:0003677">
    <property type="term" value="F:DNA binding"/>
    <property type="evidence" value="ECO:0007669"/>
    <property type="project" value="UniProtKB-KW"/>
</dbReference>
<sequence length="112" mass="13115">MNITEMPKDPAQRWEWIKYQLRIHGCSPAELARQLGITDRAIRAVKHAPYPRIERAIAKKLGVFPMQLWPERWSNDDTPLRQRPNRAESLQRSTDKDNRYSPVSHRIASAEV</sequence>
<keyword evidence="4" id="KW-0804">Transcription</keyword>
<evidence type="ECO:0000313" key="8">
    <source>
        <dbReference type="Proteomes" id="UP000242915"/>
    </source>
</evidence>
<name>A0A239JM89_9PSED</name>
<dbReference type="Proteomes" id="UP000242915">
    <property type="component" value="Unassembled WGS sequence"/>
</dbReference>